<feature type="transmembrane region" description="Helical" evidence="1">
    <location>
        <begin position="81"/>
        <end position="102"/>
    </location>
</feature>
<keyword evidence="1" id="KW-0472">Membrane</keyword>
<name>A0ABV9I2Q7_9FLAO</name>
<evidence type="ECO:0000313" key="3">
    <source>
        <dbReference type="Proteomes" id="UP001596043"/>
    </source>
</evidence>
<sequence length="222" mass="24293">MTREEHLQFCKKCTKRELDIELGLVCSLTKRQADFSGECPNYTHDETVLEQMDDSESLDRQVLLAKVSEKALEKYRTEQNLPAAIGVGVAVGLIGAALWAAITVATGYQIGYMAIAIGAGVGISMRIFGKGIDQIFGISGAIIAILSCLLGNFFSVIASTADYENLGYIETFNIINESSLIIPIMSETFSGMDLFFYAIAAYEGYKFAFRVFTEKELGEEGL</sequence>
<accession>A0ABV9I2Q7</accession>
<evidence type="ECO:0000313" key="2">
    <source>
        <dbReference type="EMBL" id="MFC4636388.1"/>
    </source>
</evidence>
<gene>
    <name evidence="2" type="ORF">ACFO3O_20950</name>
</gene>
<dbReference type="EMBL" id="JBHSFV010000019">
    <property type="protein sequence ID" value="MFC4636388.1"/>
    <property type="molecule type" value="Genomic_DNA"/>
</dbReference>
<evidence type="ECO:0000256" key="1">
    <source>
        <dbReference type="SAM" id="Phobius"/>
    </source>
</evidence>
<dbReference type="Proteomes" id="UP001596043">
    <property type="component" value="Unassembled WGS sequence"/>
</dbReference>
<dbReference type="RefSeq" id="WP_379982536.1">
    <property type="nucleotide sequence ID" value="NZ_JBHSFV010000019.1"/>
</dbReference>
<reference evidence="3" key="1">
    <citation type="journal article" date="2019" name="Int. J. Syst. Evol. Microbiol.">
        <title>The Global Catalogue of Microorganisms (GCM) 10K type strain sequencing project: providing services to taxonomists for standard genome sequencing and annotation.</title>
        <authorList>
            <consortium name="The Broad Institute Genomics Platform"/>
            <consortium name="The Broad Institute Genome Sequencing Center for Infectious Disease"/>
            <person name="Wu L."/>
            <person name="Ma J."/>
        </authorList>
    </citation>
    <scope>NUCLEOTIDE SEQUENCE [LARGE SCALE GENOMIC DNA]</scope>
    <source>
        <strain evidence="3">YJ-61-S</strain>
    </source>
</reference>
<feature type="transmembrane region" description="Helical" evidence="1">
    <location>
        <begin position="180"/>
        <end position="200"/>
    </location>
</feature>
<feature type="transmembrane region" description="Helical" evidence="1">
    <location>
        <begin position="108"/>
        <end position="128"/>
    </location>
</feature>
<organism evidence="2 3">
    <name type="scientific">Dokdonia ponticola</name>
    <dbReference type="NCBI Taxonomy" id="2041041"/>
    <lineage>
        <taxon>Bacteria</taxon>
        <taxon>Pseudomonadati</taxon>
        <taxon>Bacteroidota</taxon>
        <taxon>Flavobacteriia</taxon>
        <taxon>Flavobacteriales</taxon>
        <taxon>Flavobacteriaceae</taxon>
        <taxon>Dokdonia</taxon>
    </lineage>
</organism>
<keyword evidence="1" id="KW-0812">Transmembrane</keyword>
<comment type="caution">
    <text evidence="2">The sequence shown here is derived from an EMBL/GenBank/DDBJ whole genome shotgun (WGS) entry which is preliminary data.</text>
</comment>
<protein>
    <submittedName>
        <fullName evidence="2">Uncharacterized protein</fullName>
    </submittedName>
</protein>
<proteinExistence type="predicted"/>
<feature type="transmembrane region" description="Helical" evidence="1">
    <location>
        <begin position="135"/>
        <end position="160"/>
    </location>
</feature>
<keyword evidence="1" id="KW-1133">Transmembrane helix</keyword>
<keyword evidence="3" id="KW-1185">Reference proteome</keyword>